<reference evidence="3" key="2">
    <citation type="journal article" date="2024" name="Plant">
        <title>Genomic evolution and insights into agronomic trait innovations of Sesamum species.</title>
        <authorList>
            <person name="Miao H."/>
            <person name="Wang L."/>
            <person name="Qu L."/>
            <person name="Liu H."/>
            <person name="Sun Y."/>
            <person name="Le M."/>
            <person name="Wang Q."/>
            <person name="Wei S."/>
            <person name="Zheng Y."/>
            <person name="Lin W."/>
            <person name="Duan Y."/>
            <person name="Cao H."/>
            <person name="Xiong S."/>
            <person name="Wang X."/>
            <person name="Wei L."/>
            <person name="Li C."/>
            <person name="Ma Q."/>
            <person name="Ju M."/>
            <person name="Zhao R."/>
            <person name="Li G."/>
            <person name="Mu C."/>
            <person name="Tian Q."/>
            <person name="Mei H."/>
            <person name="Zhang T."/>
            <person name="Gao T."/>
            <person name="Zhang H."/>
        </authorList>
    </citation>
    <scope>NUCLEOTIDE SEQUENCE</scope>
    <source>
        <strain evidence="3">G02</strain>
    </source>
</reference>
<name>A0AAW2Q0E3_SESRA</name>
<protein>
    <submittedName>
        <fullName evidence="3">Retrovirus-related Pol polyprotein from transposon RE1</fullName>
    </submittedName>
</protein>
<evidence type="ECO:0000256" key="1">
    <source>
        <dbReference type="SAM" id="MobiDB-lite"/>
    </source>
</evidence>
<reference evidence="3" key="1">
    <citation type="submission" date="2020-06" db="EMBL/GenBank/DDBJ databases">
        <authorList>
            <person name="Li T."/>
            <person name="Hu X."/>
            <person name="Zhang T."/>
            <person name="Song X."/>
            <person name="Zhang H."/>
            <person name="Dai N."/>
            <person name="Sheng W."/>
            <person name="Hou X."/>
            <person name="Wei L."/>
        </authorList>
    </citation>
    <scope>NUCLEOTIDE SEQUENCE</scope>
    <source>
        <strain evidence="3">G02</strain>
        <tissue evidence="3">Leaf</tissue>
    </source>
</reference>
<dbReference type="Pfam" id="PF07727">
    <property type="entry name" value="RVT_2"/>
    <property type="match status" value="1"/>
</dbReference>
<organism evidence="3">
    <name type="scientific">Sesamum radiatum</name>
    <name type="common">Black benniseed</name>
    <dbReference type="NCBI Taxonomy" id="300843"/>
    <lineage>
        <taxon>Eukaryota</taxon>
        <taxon>Viridiplantae</taxon>
        <taxon>Streptophyta</taxon>
        <taxon>Embryophyta</taxon>
        <taxon>Tracheophyta</taxon>
        <taxon>Spermatophyta</taxon>
        <taxon>Magnoliopsida</taxon>
        <taxon>eudicotyledons</taxon>
        <taxon>Gunneridae</taxon>
        <taxon>Pentapetalae</taxon>
        <taxon>asterids</taxon>
        <taxon>lamiids</taxon>
        <taxon>Lamiales</taxon>
        <taxon>Pedaliaceae</taxon>
        <taxon>Sesamum</taxon>
    </lineage>
</organism>
<feature type="region of interest" description="Disordered" evidence="1">
    <location>
        <begin position="31"/>
        <end position="64"/>
    </location>
</feature>
<proteinExistence type="predicted"/>
<evidence type="ECO:0000313" key="3">
    <source>
        <dbReference type="EMBL" id="KAL0361182.1"/>
    </source>
</evidence>
<feature type="compositionally biased region" description="Low complexity" evidence="1">
    <location>
        <begin position="35"/>
        <end position="52"/>
    </location>
</feature>
<comment type="caution">
    <text evidence="3">The sequence shown here is derived from an EMBL/GenBank/DDBJ whole genome shotgun (WGS) entry which is preliminary data.</text>
</comment>
<feature type="domain" description="Reverse transcriptase Ty1/copia-type" evidence="2">
    <location>
        <begin position="258"/>
        <end position="349"/>
    </location>
</feature>
<dbReference type="AlphaFoldDB" id="A0AAW2Q0E3"/>
<evidence type="ECO:0000259" key="2">
    <source>
        <dbReference type="Pfam" id="PF07727"/>
    </source>
</evidence>
<sequence>MAHKSMPAVLVGEVSTSKAKDKRVRLWKRKKGKGKAVAATASARGAPAAPTTKSRGKFGGSQQSTANDVCMHCHGKGHWKREFAQLLSTQVLERSRKLSKGEMILRLGDGKAVATKAVGSLSLVVSDHIRIKLKDCFYVPSTSLRPLEGSRNTDLKLRIKLAARSKPLGRTEVDSRQDEVLLEESSEEPRHDSTTSFQPPILTNSVPVLRRSTKESRVPERLISNGYTQRSGVDFEDTYSPVAMAKSMQILLVIRAWSIYGLKQASRSWNTRFDEVIRGYNFIKNKYDPCVYEKISGSSVVYLVLYVDDILLIENDKVLGNIKAWLSTQIFMKDMVEASYILGIKIYRDRPRRMLGLT</sequence>
<dbReference type="InterPro" id="IPR013103">
    <property type="entry name" value="RVT_2"/>
</dbReference>
<dbReference type="EMBL" id="JACGWJ010000016">
    <property type="protein sequence ID" value="KAL0361182.1"/>
    <property type="molecule type" value="Genomic_DNA"/>
</dbReference>
<accession>A0AAW2Q0E3</accession>
<feature type="compositionally biased region" description="Basic and acidic residues" evidence="1">
    <location>
        <begin position="170"/>
        <end position="179"/>
    </location>
</feature>
<feature type="region of interest" description="Disordered" evidence="1">
    <location>
        <begin position="170"/>
        <end position="201"/>
    </location>
</feature>
<gene>
    <name evidence="3" type="ORF">Sradi_3802700</name>
</gene>